<keyword evidence="3" id="KW-1185">Reference proteome</keyword>
<feature type="compositionally biased region" description="Basic and acidic residues" evidence="1">
    <location>
        <begin position="60"/>
        <end position="69"/>
    </location>
</feature>
<gene>
    <name evidence="2" type="ORF">PPRIM_AZ9-3.1.T0100297</name>
</gene>
<proteinExistence type="predicted"/>
<dbReference type="OMA" id="SYQCEQT"/>
<feature type="compositionally biased region" description="Polar residues" evidence="1">
    <location>
        <begin position="70"/>
        <end position="80"/>
    </location>
</feature>
<feature type="region of interest" description="Disordered" evidence="1">
    <location>
        <begin position="60"/>
        <end position="80"/>
    </location>
</feature>
<dbReference type="Proteomes" id="UP000688137">
    <property type="component" value="Unassembled WGS sequence"/>
</dbReference>
<evidence type="ECO:0000313" key="2">
    <source>
        <dbReference type="EMBL" id="CAD8046328.1"/>
    </source>
</evidence>
<dbReference type="EMBL" id="CAJJDM010000007">
    <property type="protein sequence ID" value="CAD8046328.1"/>
    <property type="molecule type" value="Genomic_DNA"/>
</dbReference>
<evidence type="ECO:0000256" key="1">
    <source>
        <dbReference type="SAM" id="MobiDB-lite"/>
    </source>
</evidence>
<protein>
    <submittedName>
        <fullName evidence="2">Uncharacterized protein</fullName>
    </submittedName>
</protein>
<sequence>MYYQENYRKAHQYLIQRQKQIDFQPNKLNQPQIITIRKILEVIRSKDRSNSYLKYKKTIGQEKKEETHSPQRLITSNQESKNNNRSIVSKLLRLNKITRNKTQVTPIQYNFIDRIIEPIKKKIEIQSERNSPLRIRKNIPCIDYQMSTQVLISDNQKQINKIMTDRQFFIQKPRLIENINQQQAQSKSIQNCLSHHQSIRTEQASPSLRRLNKTSYQCEQTKNNTNQIKNENIDKQIQLIRKVSGWTIQSQDSIQTPF</sequence>
<name>A0A8S1K793_PARPR</name>
<organism evidence="2 3">
    <name type="scientific">Paramecium primaurelia</name>
    <dbReference type="NCBI Taxonomy" id="5886"/>
    <lineage>
        <taxon>Eukaryota</taxon>
        <taxon>Sar</taxon>
        <taxon>Alveolata</taxon>
        <taxon>Ciliophora</taxon>
        <taxon>Intramacronucleata</taxon>
        <taxon>Oligohymenophorea</taxon>
        <taxon>Peniculida</taxon>
        <taxon>Parameciidae</taxon>
        <taxon>Paramecium</taxon>
    </lineage>
</organism>
<comment type="caution">
    <text evidence="2">The sequence shown here is derived from an EMBL/GenBank/DDBJ whole genome shotgun (WGS) entry which is preliminary data.</text>
</comment>
<dbReference type="AlphaFoldDB" id="A0A8S1K793"/>
<accession>A0A8S1K793</accession>
<reference evidence="2" key="1">
    <citation type="submission" date="2021-01" db="EMBL/GenBank/DDBJ databases">
        <authorList>
            <consortium name="Genoscope - CEA"/>
            <person name="William W."/>
        </authorList>
    </citation>
    <scope>NUCLEOTIDE SEQUENCE</scope>
</reference>
<evidence type="ECO:0000313" key="3">
    <source>
        <dbReference type="Proteomes" id="UP000688137"/>
    </source>
</evidence>